<dbReference type="EMBL" id="BOMN01000113">
    <property type="protein sequence ID" value="GIE24777.1"/>
    <property type="molecule type" value="Genomic_DNA"/>
</dbReference>
<sequence length="248" mass="25586">MRKGEPHAEAHAVAAAGPLAAGGTAVVTLEPCNHIGVTPACRQLLLGAGIVRVVIALRDPTSRGDGGIAVLRAAGVDVEVGVLAEEARLVLGPWLVATERGRPWVTWHYGLADREASPAASVDDLRRAADVVVSPDGAVEEGVPGGHGPDRLHYRRGVRSGAGVDVLEELFLGGCRRVLVLGDTVFVRDLLSAGAIDEVAIDVPHPTTTSTRCSSDQATLPSGFVITVVRPGKDGVRLVGRPAATPPG</sequence>
<dbReference type="InterPro" id="IPR016192">
    <property type="entry name" value="APOBEC/CMP_deaminase_Zn-bd"/>
</dbReference>
<reference evidence="4 5" key="1">
    <citation type="submission" date="2021-01" db="EMBL/GenBank/DDBJ databases">
        <title>Whole genome shotgun sequence of Actinoplanes humidus NBRC 14915.</title>
        <authorList>
            <person name="Komaki H."/>
            <person name="Tamura T."/>
        </authorList>
    </citation>
    <scope>NUCLEOTIDE SEQUENCE [LARGE SCALE GENOMIC DNA]</scope>
    <source>
        <strain evidence="4 5">NBRC 14915</strain>
    </source>
</reference>
<dbReference type="InterPro" id="IPR002125">
    <property type="entry name" value="CMP_dCMP_dom"/>
</dbReference>
<dbReference type="PROSITE" id="PS00903">
    <property type="entry name" value="CYT_DCMP_DEAMINASES_1"/>
    <property type="match status" value="1"/>
</dbReference>
<comment type="caution">
    <text evidence="4">The sequence shown here is derived from an EMBL/GenBank/DDBJ whole genome shotgun (WGS) entry which is preliminary data.</text>
</comment>
<dbReference type="SUPFAM" id="SSF53927">
    <property type="entry name" value="Cytidine deaminase-like"/>
    <property type="match status" value="1"/>
</dbReference>
<evidence type="ECO:0000259" key="3">
    <source>
        <dbReference type="PROSITE" id="PS51747"/>
    </source>
</evidence>
<dbReference type="Pfam" id="PF00383">
    <property type="entry name" value="dCMP_cyt_deam_1"/>
    <property type="match status" value="1"/>
</dbReference>
<proteinExistence type="predicted"/>
<evidence type="ECO:0000256" key="2">
    <source>
        <dbReference type="ARBA" id="ARBA00022833"/>
    </source>
</evidence>
<name>A0ABQ4A1S3_9ACTN</name>
<protein>
    <recommendedName>
        <fullName evidence="3">CMP/dCMP-type deaminase domain-containing protein</fullName>
    </recommendedName>
</protein>
<evidence type="ECO:0000313" key="4">
    <source>
        <dbReference type="EMBL" id="GIE24777.1"/>
    </source>
</evidence>
<keyword evidence="1" id="KW-0479">Metal-binding</keyword>
<feature type="domain" description="CMP/dCMP-type deaminase" evidence="3">
    <location>
        <begin position="1"/>
        <end position="79"/>
    </location>
</feature>
<keyword evidence="2" id="KW-0862">Zinc</keyword>
<keyword evidence="5" id="KW-1185">Reference proteome</keyword>
<dbReference type="InterPro" id="IPR016193">
    <property type="entry name" value="Cytidine_deaminase-like"/>
</dbReference>
<organism evidence="4 5">
    <name type="scientific">Winogradskya humida</name>
    <dbReference type="NCBI Taxonomy" id="113566"/>
    <lineage>
        <taxon>Bacteria</taxon>
        <taxon>Bacillati</taxon>
        <taxon>Actinomycetota</taxon>
        <taxon>Actinomycetes</taxon>
        <taxon>Micromonosporales</taxon>
        <taxon>Micromonosporaceae</taxon>
        <taxon>Winogradskya</taxon>
    </lineage>
</organism>
<dbReference type="Gene3D" id="3.40.140.10">
    <property type="entry name" value="Cytidine Deaminase, domain 2"/>
    <property type="match status" value="1"/>
</dbReference>
<gene>
    <name evidence="4" type="ORF">Ahu01nite_078790</name>
</gene>
<accession>A0ABQ4A1S3</accession>
<dbReference type="PROSITE" id="PS51747">
    <property type="entry name" value="CYT_DCMP_DEAMINASES_2"/>
    <property type="match status" value="1"/>
</dbReference>
<dbReference type="RefSeq" id="WP_203841778.1">
    <property type="nucleotide sequence ID" value="NZ_BAAATV010000001.1"/>
</dbReference>
<evidence type="ECO:0000256" key="1">
    <source>
        <dbReference type="ARBA" id="ARBA00022723"/>
    </source>
</evidence>
<evidence type="ECO:0000313" key="5">
    <source>
        <dbReference type="Proteomes" id="UP000603200"/>
    </source>
</evidence>
<dbReference type="Proteomes" id="UP000603200">
    <property type="component" value="Unassembled WGS sequence"/>
</dbReference>